<organism evidence="2 3">
    <name type="scientific">Cryptosporangium japonicum</name>
    <dbReference type="NCBI Taxonomy" id="80872"/>
    <lineage>
        <taxon>Bacteria</taxon>
        <taxon>Bacillati</taxon>
        <taxon>Actinomycetota</taxon>
        <taxon>Actinomycetes</taxon>
        <taxon>Cryptosporangiales</taxon>
        <taxon>Cryptosporangiaceae</taxon>
        <taxon>Cryptosporangium</taxon>
    </lineage>
</organism>
<name>A0ABN0V5W8_9ACTN</name>
<feature type="region of interest" description="Disordered" evidence="1">
    <location>
        <begin position="28"/>
        <end position="56"/>
    </location>
</feature>
<evidence type="ECO:0000313" key="2">
    <source>
        <dbReference type="EMBL" id="GAA0275227.1"/>
    </source>
</evidence>
<feature type="compositionally biased region" description="Basic residues" evidence="1">
    <location>
        <begin position="46"/>
        <end position="56"/>
    </location>
</feature>
<feature type="compositionally biased region" description="Polar residues" evidence="1">
    <location>
        <begin position="28"/>
        <end position="41"/>
    </location>
</feature>
<dbReference type="EMBL" id="BAAAGX010000033">
    <property type="protein sequence ID" value="GAA0275227.1"/>
    <property type="molecule type" value="Genomic_DNA"/>
</dbReference>
<protein>
    <recommendedName>
        <fullName evidence="4">Transposase</fullName>
    </recommendedName>
</protein>
<reference evidence="2 3" key="1">
    <citation type="journal article" date="2019" name="Int. J. Syst. Evol. Microbiol.">
        <title>The Global Catalogue of Microorganisms (GCM) 10K type strain sequencing project: providing services to taxonomists for standard genome sequencing and annotation.</title>
        <authorList>
            <consortium name="The Broad Institute Genomics Platform"/>
            <consortium name="The Broad Institute Genome Sequencing Center for Infectious Disease"/>
            <person name="Wu L."/>
            <person name="Ma J."/>
        </authorList>
    </citation>
    <scope>NUCLEOTIDE SEQUENCE [LARGE SCALE GENOMIC DNA]</scope>
    <source>
        <strain evidence="2 3">JCM 10425</strain>
    </source>
</reference>
<gene>
    <name evidence="2" type="ORF">GCM10009539_73760</name>
</gene>
<accession>A0ABN0V5W8</accession>
<evidence type="ECO:0000313" key="3">
    <source>
        <dbReference type="Proteomes" id="UP001500967"/>
    </source>
</evidence>
<sequence>MPDGITEMGTAHPVSLGVEDGGILSTAASARTPSFDQQRVTVGQRLNKRRAAGTGE</sequence>
<proteinExistence type="predicted"/>
<evidence type="ECO:0008006" key="4">
    <source>
        <dbReference type="Google" id="ProtNLM"/>
    </source>
</evidence>
<keyword evidence="3" id="KW-1185">Reference proteome</keyword>
<dbReference type="Proteomes" id="UP001500967">
    <property type="component" value="Unassembled WGS sequence"/>
</dbReference>
<evidence type="ECO:0000256" key="1">
    <source>
        <dbReference type="SAM" id="MobiDB-lite"/>
    </source>
</evidence>
<comment type="caution">
    <text evidence="2">The sequence shown here is derived from an EMBL/GenBank/DDBJ whole genome shotgun (WGS) entry which is preliminary data.</text>
</comment>